<dbReference type="InterPro" id="IPR002830">
    <property type="entry name" value="UbiD"/>
</dbReference>
<dbReference type="PATRIC" id="fig|1685124.3.peg.823"/>
<accession>A0A0M0BS29</accession>
<dbReference type="Pfam" id="PF01977">
    <property type="entry name" value="UbiD"/>
    <property type="match status" value="1"/>
</dbReference>
<name>A0A0M0BS29_9ARCH</name>
<evidence type="ECO:0000256" key="2">
    <source>
        <dbReference type="ARBA" id="ARBA00010021"/>
    </source>
</evidence>
<evidence type="ECO:0000259" key="9">
    <source>
        <dbReference type="Pfam" id="PF20696"/>
    </source>
</evidence>
<dbReference type="Gene3D" id="3.40.1670.10">
    <property type="entry name" value="UbiD C-terminal domain-like"/>
    <property type="match status" value="1"/>
</dbReference>
<organism evidence="10 11">
    <name type="scientific">miscellaneous Crenarchaeota group-1 archaeon SG8-32-1</name>
    <dbReference type="NCBI Taxonomy" id="1685124"/>
    <lineage>
        <taxon>Archaea</taxon>
        <taxon>Candidatus Bathyarchaeota</taxon>
        <taxon>MCG-1</taxon>
    </lineage>
</organism>
<dbReference type="Pfam" id="PF20696">
    <property type="entry name" value="UbiD_C"/>
    <property type="match status" value="1"/>
</dbReference>
<dbReference type="GO" id="GO:0005737">
    <property type="term" value="C:cytoplasm"/>
    <property type="evidence" value="ECO:0007669"/>
    <property type="project" value="TreeGrafter"/>
</dbReference>
<evidence type="ECO:0000256" key="4">
    <source>
        <dbReference type="ARBA" id="ARBA00049583"/>
    </source>
</evidence>
<comment type="cofactor">
    <cofactor evidence="7">
        <name>prenylated FMN</name>
        <dbReference type="ChEBI" id="CHEBI:87746"/>
    </cofactor>
</comment>
<evidence type="ECO:0000256" key="7">
    <source>
        <dbReference type="ARBA" id="ARBA00049936"/>
    </source>
</evidence>
<dbReference type="InterPro" id="IPR048304">
    <property type="entry name" value="UbiD_Rift_dom"/>
</dbReference>
<sequence length="231" mass="25734">NVLEKTELVKCKTIDVEVPRDCEIVLEGRITKELVPEGPFLDLTGIVDRVRQQPVIEIKCITHRKDPIYQTILAGRNEHKVLMGMPKEPTIFNEANKVCKCNDVYITTGGCSWLHAVVQITKRNPDDGKKAIEAAFEGHKSLKHCVVVDDDINIYDSNDVEWALATRFQADKAAIMIPNQPGSSLDPSGDLTEGKKARTCKMGLDATIPLTGTGKGFNKEKYRKVDVNKFL</sequence>
<comment type="pathway">
    <text evidence="1">Isoprenoid biosynthesis; isopentenyl diphosphate biosynthesis via mevalonate pathway.</text>
</comment>
<dbReference type="EMBL" id="LFWU01000100">
    <property type="protein sequence ID" value="KON31397.1"/>
    <property type="molecule type" value="Genomic_DNA"/>
</dbReference>
<comment type="catalytic activity">
    <reaction evidence="3">
        <text>(2E)-3-methyl-5-phosphooxypent-2-enoate + H(+) = isopentenyl phosphate + CO2</text>
        <dbReference type="Rhea" id="RHEA:78971"/>
        <dbReference type="ChEBI" id="CHEBI:15378"/>
        <dbReference type="ChEBI" id="CHEBI:16526"/>
        <dbReference type="ChEBI" id="CHEBI:65078"/>
        <dbReference type="ChEBI" id="CHEBI:229665"/>
        <dbReference type="EC" id="4.1.1.126"/>
    </reaction>
    <physiologicalReaction direction="left-to-right" evidence="3">
        <dbReference type="Rhea" id="RHEA:78972"/>
    </physiologicalReaction>
</comment>
<dbReference type="SUPFAM" id="SSF50475">
    <property type="entry name" value="FMN-binding split barrel"/>
    <property type="match status" value="1"/>
</dbReference>
<comment type="function">
    <text evidence="4">Catalyzes the conversion of trans-anhydromevalonate 5-phosphate (tAHMP) into isopentenyl phosphate. Involved in the archaeal mevalonate (MVA) pathway, which provides fundamental precursors for isoprenoid biosynthesis, such as isopentenyl diphosphate (IPP) and dimethylallyl diphosphate (DMAPP).</text>
</comment>
<evidence type="ECO:0000313" key="10">
    <source>
        <dbReference type="EMBL" id="KON31397.1"/>
    </source>
</evidence>
<dbReference type="GO" id="GO:0016831">
    <property type="term" value="F:carboxy-lyase activity"/>
    <property type="evidence" value="ECO:0007669"/>
    <property type="project" value="InterPro"/>
</dbReference>
<dbReference type="PANTHER" id="PTHR30108:SF21">
    <property type="entry name" value="4-HYDROXYBENZOATE DECARBOXYLASE"/>
    <property type="match status" value="1"/>
</dbReference>
<comment type="caution">
    <text evidence="10">The sequence shown here is derived from an EMBL/GenBank/DDBJ whole genome shotgun (WGS) entry which is preliminary data.</text>
</comment>
<comment type="similarity">
    <text evidence="2">Belongs to the UbiD family.</text>
</comment>
<dbReference type="PANTHER" id="PTHR30108">
    <property type="entry name" value="3-OCTAPRENYL-4-HYDROXYBENZOATE CARBOXY-LYASE-RELATED"/>
    <property type="match status" value="1"/>
</dbReference>
<evidence type="ECO:0000256" key="6">
    <source>
        <dbReference type="ARBA" id="ARBA00049754"/>
    </source>
</evidence>
<evidence type="ECO:0000259" key="8">
    <source>
        <dbReference type="Pfam" id="PF01977"/>
    </source>
</evidence>
<dbReference type="InterPro" id="IPR049381">
    <property type="entry name" value="UbiD-like_C"/>
</dbReference>
<evidence type="ECO:0000256" key="1">
    <source>
        <dbReference type="ARBA" id="ARBA00005092"/>
    </source>
</evidence>
<dbReference type="Proteomes" id="UP000037237">
    <property type="component" value="Unassembled WGS sequence"/>
</dbReference>
<gene>
    <name evidence="10" type="ORF">AC477_04185</name>
</gene>
<dbReference type="AlphaFoldDB" id="A0A0M0BS29"/>
<evidence type="ECO:0000256" key="3">
    <source>
        <dbReference type="ARBA" id="ARBA00049054"/>
    </source>
</evidence>
<feature type="domain" description="3-octaprenyl-4-hydroxybenzoate carboxy-lyase-like C-terminal" evidence="9">
    <location>
        <begin position="81"/>
        <end position="206"/>
    </location>
</feature>
<reference evidence="10 11" key="1">
    <citation type="submission" date="2015-06" db="EMBL/GenBank/DDBJ databases">
        <title>New insights into the roles of widespread benthic archaea in carbon and nitrogen cycling.</title>
        <authorList>
            <person name="Lazar C.S."/>
            <person name="Baker B.J."/>
            <person name="Seitz K.W."/>
            <person name="Hyde A.S."/>
            <person name="Dick G.J."/>
            <person name="Hinrichs K.-U."/>
            <person name="Teske A.P."/>
        </authorList>
    </citation>
    <scope>NUCLEOTIDE SEQUENCE [LARGE SCALE GENOMIC DNA]</scope>
    <source>
        <strain evidence="10">SG8-32-1</strain>
    </source>
</reference>
<dbReference type="EC" id="4.1.1.126" evidence="5"/>
<feature type="non-terminal residue" evidence="10">
    <location>
        <position position="1"/>
    </location>
</feature>
<proteinExistence type="inferred from homology"/>
<dbReference type="SUPFAM" id="SSF143968">
    <property type="entry name" value="UbiD C-terminal domain-like"/>
    <property type="match status" value="1"/>
</dbReference>
<evidence type="ECO:0000313" key="11">
    <source>
        <dbReference type="Proteomes" id="UP000037237"/>
    </source>
</evidence>
<protein>
    <recommendedName>
        <fullName evidence="6">Anhydromevalonate phosphate decarboxylase</fullName>
        <ecNumber evidence="5">4.1.1.126</ecNumber>
    </recommendedName>
</protein>
<feature type="domain" description="3-octaprenyl-4-hydroxybenzoate carboxy-lyase-like Rift-related" evidence="8">
    <location>
        <begin position="4"/>
        <end position="76"/>
    </location>
</feature>
<evidence type="ECO:0000256" key="5">
    <source>
        <dbReference type="ARBA" id="ARBA00049727"/>
    </source>
</evidence>